<sequence>MPSSDNDRERDQRPCPLDGLDVTGGAELFNTITSPSTYNVSFDRSALLCSAGLTTEQLQQQLKAIQVRIKAAEAKARNTRYKPTVADTLDQASLYIIGYKLVVERGVNASREDQTHSYKWLRRGVLALDKARQMEGVDAKTLTGIIAKIVKHIPRLQSLAERLGMPIQ</sequence>
<reference evidence="1 2" key="1">
    <citation type="journal article" date="2018" name="PLoS ONE">
        <title>The draft genome of Kipferlia bialata reveals reductive genome evolution in fornicate parasites.</title>
        <authorList>
            <person name="Tanifuji G."/>
            <person name="Takabayashi S."/>
            <person name="Kume K."/>
            <person name="Takagi M."/>
            <person name="Nakayama T."/>
            <person name="Kamikawa R."/>
            <person name="Inagaki Y."/>
            <person name="Hashimoto T."/>
        </authorList>
    </citation>
    <scope>NUCLEOTIDE SEQUENCE [LARGE SCALE GENOMIC DNA]</scope>
    <source>
        <strain evidence="1">NY0173</strain>
    </source>
</reference>
<gene>
    <name evidence="1" type="ORF">KIPB_013171</name>
</gene>
<dbReference type="AlphaFoldDB" id="A0A9K3GNK7"/>
<evidence type="ECO:0000313" key="1">
    <source>
        <dbReference type="EMBL" id="GIQ90389.1"/>
    </source>
</evidence>
<name>A0A9K3GNK7_9EUKA</name>
<organism evidence="1 2">
    <name type="scientific">Kipferlia bialata</name>
    <dbReference type="NCBI Taxonomy" id="797122"/>
    <lineage>
        <taxon>Eukaryota</taxon>
        <taxon>Metamonada</taxon>
        <taxon>Carpediemonas-like organisms</taxon>
        <taxon>Kipferlia</taxon>
    </lineage>
</organism>
<evidence type="ECO:0000313" key="2">
    <source>
        <dbReference type="Proteomes" id="UP000265618"/>
    </source>
</evidence>
<accession>A0A9K3GNK7</accession>
<dbReference type="EMBL" id="BDIP01006122">
    <property type="protein sequence ID" value="GIQ90389.1"/>
    <property type="molecule type" value="Genomic_DNA"/>
</dbReference>
<feature type="non-terminal residue" evidence="1">
    <location>
        <position position="168"/>
    </location>
</feature>
<dbReference type="Proteomes" id="UP000265618">
    <property type="component" value="Unassembled WGS sequence"/>
</dbReference>
<proteinExistence type="predicted"/>
<comment type="caution">
    <text evidence="1">The sequence shown here is derived from an EMBL/GenBank/DDBJ whole genome shotgun (WGS) entry which is preliminary data.</text>
</comment>
<keyword evidence="2" id="KW-1185">Reference proteome</keyword>
<protein>
    <submittedName>
        <fullName evidence="1">Uncharacterized protein</fullName>
    </submittedName>
</protein>